<dbReference type="RefSeq" id="XP_031913530.1">
    <property type="nucleotide sequence ID" value="XM_032059943.1"/>
</dbReference>
<dbReference type="EMBL" id="ML743577">
    <property type="protein sequence ID" value="KAE8137467.1"/>
    <property type="molecule type" value="Genomic_DNA"/>
</dbReference>
<dbReference type="AlphaFoldDB" id="A0A5N6SU89"/>
<keyword evidence="2" id="KW-1185">Reference proteome</keyword>
<proteinExistence type="predicted"/>
<evidence type="ECO:0000313" key="2">
    <source>
        <dbReference type="Proteomes" id="UP000325672"/>
    </source>
</evidence>
<evidence type="ECO:0000313" key="1">
    <source>
        <dbReference type="EMBL" id="KAE8137467.1"/>
    </source>
</evidence>
<organism evidence="1 2">
    <name type="scientific">Aspergillus pseudotamarii</name>
    <dbReference type="NCBI Taxonomy" id="132259"/>
    <lineage>
        <taxon>Eukaryota</taxon>
        <taxon>Fungi</taxon>
        <taxon>Dikarya</taxon>
        <taxon>Ascomycota</taxon>
        <taxon>Pezizomycotina</taxon>
        <taxon>Eurotiomycetes</taxon>
        <taxon>Eurotiomycetidae</taxon>
        <taxon>Eurotiales</taxon>
        <taxon>Aspergillaceae</taxon>
        <taxon>Aspergillus</taxon>
        <taxon>Aspergillus subgen. Circumdati</taxon>
    </lineage>
</organism>
<sequence length="89" mass="9746">MNALIQSPFAWIAFQSHNTALDSVDDLLACSTQIAITVNGQMVKEPEGPAGWPFVGNFYQIYPDHIANHPLLGIKDNTAIFLGDTETEN</sequence>
<name>A0A5N6SU89_ASPPS</name>
<accession>A0A5N6SU89</accession>
<protein>
    <submittedName>
        <fullName evidence="1">Uncharacterized protein</fullName>
    </submittedName>
</protein>
<gene>
    <name evidence="1" type="ORF">BDV38DRAFT_283014</name>
</gene>
<dbReference type="GeneID" id="43644153"/>
<reference evidence="1 2" key="1">
    <citation type="submission" date="2019-04" db="EMBL/GenBank/DDBJ databases">
        <title>Friends and foes A comparative genomics study of 23 Aspergillus species from section Flavi.</title>
        <authorList>
            <consortium name="DOE Joint Genome Institute"/>
            <person name="Kjaerbolling I."/>
            <person name="Vesth T."/>
            <person name="Frisvad J.C."/>
            <person name="Nybo J.L."/>
            <person name="Theobald S."/>
            <person name="Kildgaard S."/>
            <person name="Isbrandt T."/>
            <person name="Kuo A."/>
            <person name="Sato A."/>
            <person name="Lyhne E.K."/>
            <person name="Kogle M.E."/>
            <person name="Wiebenga A."/>
            <person name="Kun R.S."/>
            <person name="Lubbers R.J."/>
            <person name="Makela M.R."/>
            <person name="Barry K."/>
            <person name="Chovatia M."/>
            <person name="Clum A."/>
            <person name="Daum C."/>
            <person name="Haridas S."/>
            <person name="He G."/>
            <person name="LaButti K."/>
            <person name="Lipzen A."/>
            <person name="Mondo S."/>
            <person name="Riley R."/>
            <person name="Salamov A."/>
            <person name="Simmons B.A."/>
            <person name="Magnuson J.K."/>
            <person name="Henrissat B."/>
            <person name="Mortensen U.H."/>
            <person name="Larsen T.O."/>
            <person name="Devries R.P."/>
            <person name="Grigoriev I.V."/>
            <person name="Machida M."/>
            <person name="Baker S.E."/>
            <person name="Andersen M.R."/>
        </authorList>
    </citation>
    <scope>NUCLEOTIDE SEQUENCE [LARGE SCALE GENOMIC DNA]</scope>
    <source>
        <strain evidence="1 2">CBS 117625</strain>
    </source>
</reference>
<dbReference type="Proteomes" id="UP000325672">
    <property type="component" value="Unassembled WGS sequence"/>
</dbReference>